<dbReference type="HOGENOM" id="CLU_419070_0_0_7"/>
<dbReference type="Proteomes" id="UP000001880">
    <property type="component" value="Chromosome"/>
</dbReference>
<accession>D0LMA0</accession>
<proteinExistence type="predicted"/>
<reference evidence="1 2" key="1">
    <citation type="journal article" date="2010" name="Stand. Genomic Sci.">
        <title>Complete genome sequence of Haliangium ochraceum type strain (SMP-2).</title>
        <authorList>
            <consortium name="US DOE Joint Genome Institute (JGI-PGF)"/>
            <person name="Ivanova N."/>
            <person name="Daum C."/>
            <person name="Lang E."/>
            <person name="Abt B."/>
            <person name="Kopitz M."/>
            <person name="Saunders E."/>
            <person name="Lapidus A."/>
            <person name="Lucas S."/>
            <person name="Glavina Del Rio T."/>
            <person name="Nolan M."/>
            <person name="Tice H."/>
            <person name="Copeland A."/>
            <person name="Cheng J.F."/>
            <person name="Chen F."/>
            <person name="Bruce D."/>
            <person name="Goodwin L."/>
            <person name="Pitluck S."/>
            <person name="Mavromatis K."/>
            <person name="Pati A."/>
            <person name="Mikhailova N."/>
            <person name="Chen A."/>
            <person name="Palaniappan K."/>
            <person name="Land M."/>
            <person name="Hauser L."/>
            <person name="Chang Y.J."/>
            <person name="Jeffries C.D."/>
            <person name="Detter J.C."/>
            <person name="Brettin T."/>
            <person name="Rohde M."/>
            <person name="Goker M."/>
            <person name="Bristow J."/>
            <person name="Markowitz V."/>
            <person name="Eisen J.A."/>
            <person name="Hugenholtz P."/>
            <person name="Kyrpides N.C."/>
            <person name="Klenk H.P."/>
        </authorList>
    </citation>
    <scope>NUCLEOTIDE SEQUENCE [LARGE SCALE GENOMIC DNA]</scope>
    <source>
        <strain evidence="2">DSM 14365 / CIP 107738 / JCM 11303 / AJ 13395 / SMP-2</strain>
    </source>
</reference>
<gene>
    <name evidence="1" type="ordered locus">Hoch_4310</name>
</gene>
<evidence type="ECO:0000313" key="2">
    <source>
        <dbReference type="Proteomes" id="UP000001880"/>
    </source>
</evidence>
<keyword evidence="2" id="KW-1185">Reference proteome</keyword>
<dbReference type="KEGG" id="hoh:Hoch_4310"/>
<evidence type="ECO:0000313" key="1">
    <source>
        <dbReference type="EMBL" id="ACY16806.1"/>
    </source>
</evidence>
<protein>
    <submittedName>
        <fullName evidence="1">Uncharacterized protein</fullName>
    </submittedName>
</protein>
<dbReference type="EMBL" id="CP001804">
    <property type="protein sequence ID" value="ACY16806.1"/>
    <property type="molecule type" value="Genomic_DNA"/>
</dbReference>
<sequence length="654" mass="70410">MFASKRIEYGFLLMSSIHATRGVCVAARAWAGWVVLTASLLAGACSGYRGGPEATLVTVDAPVAVGARLDIVAVVCRDTLSWDDILFTTAAVAILSAVGRVDAIFAAPEALVPDCERVESSIVGWEIVDGEGFRLELDDSERIGTVIAEAPGTATLEVTIDAEGERLVVERELRALAVDRLVLAGEPCSDDPLFIELGSEYSLVIEPHAGEQPLIGYGVDWVDWTPLGTPEVYPSGPIYTAPDEPAMVELASAIVPDFVQRVRFYDRAELPAPSVRRSMDGVIDVAFAGELDYVDATLELEGVSTCFGELIEIEARTPEVCGYTETAAARYIFGRAPGTCEVAAIAPSGAETLLQREIRAGFSDTGIEEAGAWGLDPVDFWVRGADDVWILVAVSKNAERPYELPGLVHFDGSAVAPVQIIDEFEFDARPSGFDIVGPELVFARGRGGMVLGFDADSETWQRIATPDEVEVDSVWATGPDDLWLLQSRAKRLLRGRSGAWQSAALMGATLSSPELRGFSSTELYVASGIGPALRLDGDTLVPIDGLPERWTGTFGDASAQLGWYGYGGVFRRAGEGWQEATVTASDESISAYYAHRRHNGEMLLSGVNHAFLELDGQWRKVAVRAQMVFESAPGRIIALDWPRAVYELTLPATP</sequence>
<dbReference type="STRING" id="502025.Hoch_4310"/>
<organism evidence="1 2">
    <name type="scientific">Haliangium ochraceum (strain DSM 14365 / JCM 11303 / SMP-2)</name>
    <dbReference type="NCBI Taxonomy" id="502025"/>
    <lineage>
        <taxon>Bacteria</taxon>
        <taxon>Pseudomonadati</taxon>
        <taxon>Myxococcota</taxon>
        <taxon>Polyangia</taxon>
        <taxon>Haliangiales</taxon>
        <taxon>Kofleriaceae</taxon>
        <taxon>Haliangium</taxon>
    </lineage>
</organism>
<dbReference type="AlphaFoldDB" id="D0LMA0"/>
<name>D0LMA0_HALO1</name>